<dbReference type="WBParaSite" id="ES5_v2.g16975.t1">
    <property type="protein sequence ID" value="ES5_v2.g16975.t1"/>
    <property type="gene ID" value="ES5_v2.g16975"/>
</dbReference>
<organism evidence="1 2">
    <name type="scientific">Panagrolaimus sp. ES5</name>
    <dbReference type="NCBI Taxonomy" id="591445"/>
    <lineage>
        <taxon>Eukaryota</taxon>
        <taxon>Metazoa</taxon>
        <taxon>Ecdysozoa</taxon>
        <taxon>Nematoda</taxon>
        <taxon>Chromadorea</taxon>
        <taxon>Rhabditida</taxon>
        <taxon>Tylenchina</taxon>
        <taxon>Panagrolaimomorpha</taxon>
        <taxon>Panagrolaimoidea</taxon>
        <taxon>Panagrolaimidae</taxon>
        <taxon>Panagrolaimus</taxon>
    </lineage>
</organism>
<reference evidence="2" key="1">
    <citation type="submission" date="2022-11" db="UniProtKB">
        <authorList>
            <consortium name="WormBaseParasite"/>
        </authorList>
    </citation>
    <scope>IDENTIFICATION</scope>
</reference>
<proteinExistence type="predicted"/>
<evidence type="ECO:0000313" key="2">
    <source>
        <dbReference type="WBParaSite" id="ES5_v2.g16975.t1"/>
    </source>
</evidence>
<protein>
    <submittedName>
        <fullName evidence="2">Uncharacterized protein</fullName>
    </submittedName>
</protein>
<name>A0AC34FI67_9BILA</name>
<sequence length="533" mass="61676">MFFKLYVFAVLIFVAVSDEIDEMDDANLYNHAIEMKHVIASVDYKGQQINVWKDKSHDRFYAFPICVVEMNTMRCEENKLLNPSKHALIFTVRLWDDEIRETVHSTILNYENNTVKKESVKILPMQKVRLQAREGNIKVDSEWRSFQNQPSDMEFEVFVKDANFCKVVLNQSIDAPQQFFTQSQLEFEFTMVAQQQSTRAMNITSEMLQKSELYTRLTNFYDKISNVVLNQSIDAPQQFFTQSQLEFEFTMVAQQQSTRAINITSEMLQKSELYTRLTNFYDKIGNDSSEAGSIFLDSDDIKKLARELYNVASASEEVSSDYVASKEEDKLINTMIEKLYEEKVDAKEIFEKDSDSVFWDKKFATPDKVTRYLNNILTYNKSDNLYHYDEQKDKQFRGDLYNQETSSSDGSGSIGGGGSFLDIISVDSKWDADFKKNDTNTNQNKTETIDKKAFSSDEISKALEKNGISVEVEGEIFIPKSRDLYRVNLNKLNNKNEVFFDKMIVTPVESTLKALLKPDMESLTLFPGTVFFY</sequence>
<accession>A0AC34FI67</accession>
<evidence type="ECO:0000313" key="1">
    <source>
        <dbReference type="Proteomes" id="UP000887579"/>
    </source>
</evidence>
<dbReference type="Proteomes" id="UP000887579">
    <property type="component" value="Unplaced"/>
</dbReference>